<name>A0A1V0GWB3_9RHOB</name>
<keyword evidence="1" id="KW-0732">Signal</keyword>
<dbReference type="STRING" id="147645.A6J80_17725"/>
<proteinExistence type="predicted"/>
<dbReference type="EMBL" id="CP020442">
    <property type="protein sequence ID" value="ARC37949.1"/>
    <property type="molecule type" value="Genomic_DNA"/>
</dbReference>
<dbReference type="AlphaFoldDB" id="A0A1V0GWB3"/>
<evidence type="ECO:0000313" key="2">
    <source>
        <dbReference type="EMBL" id="ARC37949.1"/>
    </source>
</evidence>
<feature type="chain" id="PRO_5012798583" evidence="1">
    <location>
        <begin position="22"/>
        <end position="208"/>
    </location>
</feature>
<sequence>MAHFLAAVGMTFAALGGPAAAQDKAPIALPSGAQAQWIETIRDTSGGTGLTYRFRFLVPDLASRVPSTSGPASDAIEGADRGPIDIDTETAEVTGDTAEDGMIDPATLDPAPAEVDDQAEAEADAMVEEALPTAPDVLAQDPVHDDIVWLCQEWVLPRIANPGPRPRQIVISLSDKNTPFGSYDPDALQLFEAFKLPADRDSCEWEPW</sequence>
<dbReference type="eggNOG" id="ENOG503138U">
    <property type="taxonomic scope" value="Bacteria"/>
</dbReference>
<feature type="signal peptide" evidence="1">
    <location>
        <begin position="1"/>
        <end position="21"/>
    </location>
</feature>
<dbReference type="Pfam" id="PF20107">
    <property type="entry name" value="DUF6497"/>
    <property type="match status" value="2"/>
</dbReference>
<dbReference type="RefSeq" id="WP_080622402.1">
    <property type="nucleotide sequence ID" value="NZ_CAWMZI010000001.1"/>
</dbReference>
<dbReference type="KEGG" id="pye:A6J80_17725"/>
<gene>
    <name evidence="2" type="ORF">A6J80_17725</name>
</gene>
<protein>
    <submittedName>
        <fullName evidence="2">Uncharacterized protein</fullName>
    </submittedName>
</protein>
<dbReference type="InterPro" id="IPR045467">
    <property type="entry name" value="DUF6497"/>
</dbReference>
<evidence type="ECO:0000256" key="1">
    <source>
        <dbReference type="SAM" id="SignalP"/>
    </source>
</evidence>
<evidence type="ECO:0000313" key="3">
    <source>
        <dbReference type="Proteomes" id="UP000191257"/>
    </source>
</evidence>
<organism evidence="2 3">
    <name type="scientific">Paracoccus yeei</name>
    <dbReference type="NCBI Taxonomy" id="147645"/>
    <lineage>
        <taxon>Bacteria</taxon>
        <taxon>Pseudomonadati</taxon>
        <taxon>Pseudomonadota</taxon>
        <taxon>Alphaproteobacteria</taxon>
        <taxon>Rhodobacterales</taxon>
        <taxon>Paracoccaceae</taxon>
        <taxon>Paracoccus</taxon>
    </lineage>
</organism>
<keyword evidence="3" id="KW-1185">Reference proteome</keyword>
<reference evidence="2" key="1">
    <citation type="submission" date="2017-12" db="EMBL/GenBank/DDBJ databases">
        <title>FDA dAtabase for Regulatory Grade micrObial Sequences (FDA-ARGOS): Supporting development and validation of Infectious Disease Dx tests.</title>
        <authorList>
            <person name="Campos J."/>
            <person name="Goldberg B."/>
            <person name="Tallon L."/>
            <person name="Sadzewicz L."/>
            <person name="Sengamalay N."/>
            <person name="Ott S."/>
            <person name="Godinez A."/>
            <person name="Nagaraj S."/>
            <person name="Vyas G."/>
            <person name="Aluvathingal J."/>
            <person name="Nadendla S."/>
            <person name="Geyer C."/>
            <person name="Nandy P."/>
            <person name="Hobson J."/>
            <person name="Sichtig H."/>
        </authorList>
    </citation>
    <scope>NUCLEOTIDE SEQUENCE</scope>
    <source>
        <strain evidence="2">FDAARGOS_252</strain>
    </source>
</reference>
<dbReference type="Proteomes" id="UP000191257">
    <property type="component" value="Chromosome"/>
</dbReference>
<accession>A0A1V0GWB3</accession>